<dbReference type="EMBL" id="ML170183">
    <property type="protein sequence ID" value="TDL21080.1"/>
    <property type="molecule type" value="Genomic_DNA"/>
</dbReference>
<evidence type="ECO:0008006" key="4">
    <source>
        <dbReference type="Google" id="ProtNLM"/>
    </source>
</evidence>
<keyword evidence="1" id="KW-0732">Signal</keyword>
<protein>
    <recommendedName>
        <fullName evidence="4">REJ domain-containing protein</fullName>
    </recommendedName>
</protein>
<gene>
    <name evidence="2" type="ORF">BD410DRAFT_899126</name>
</gene>
<dbReference type="Proteomes" id="UP000294933">
    <property type="component" value="Unassembled WGS sequence"/>
</dbReference>
<proteinExistence type="predicted"/>
<evidence type="ECO:0000313" key="2">
    <source>
        <dbReference type="EMBL" id="TDL21080.1"/>
    </source>
</evidence>
<keyword evidence="3" id="KW-1185">Reference proteome</keyword>
<feature type="chain" id="PRO_5021260186" description="REJ domain-containing protein" evidence="1">
    <location>
        <begin position="19"/>
        <end position="154"/>
    </location>
</feature>
<organism evidence="2 3">
    <name type="scientific">Rickenella mellea</name>
    <dbReference type="NCBI Taxonomy" id="50990"/>
    <lineage>
        <taxon>Eukaryota</taxon>
        <taxon>Fungi</taxon>
        <taxon>Dikarya</taxon>
        <taxon>Basidiomycota</taxon>
        <taxon>Agaricomycotina</taxon>
        <taxon>Agaricomycetes</taxon>
        <taxon>Hymenochaetales</taxon>
        <taxon>Rickenellaceae</taxon>
        <taxon>Rickenella</taxon>
    </lineage>
</organism>
<dbReference type="VEuPathDB" id="FungiDB:BD410DRAFT_899126"/>
<reference evidence="2 3" key="1">
    <citation type="submission" date="2018-06" db="EMBL/GenBank/DDBJ databases">
        <title>A transcriptomic atlas of mushroom development highlights an independent origin of complex multicellularity.</title>
        <authorList>
            <consortium name="DOE Joint Genome Institute"/>
            <person name="Krizsan K."/>
            <person name="Almasi E."/>
            <person name="Merenyi Z."/>
            <person name="Sahu N."/>
            <person name="Viragh M."/>
            <person name="Koszo T."/>
            <person name="Mondo S."/>
            <person name="Kiss B."/>
            <person name="Balint B."/>
            <person name="Kues U."/>
            <person name="Barry K."/>
            <person name="Hegedus J.C."/>
            <person name="Henrissat B."/>
            <person name="Johnson J."/>
            <person name="Lipzen A."/>
            <person name="Ohm R."/>
            <person name="Nagy I."/>
            <person name="Pangilinan J."/>
            <person name="Yan J."/>
            <person name="Xiong Y."/>
            <person name="Grigoriev I.V."/>
            <person name="Hibbett D.S."/>
            <person name="Nagy L.G."/>
        </authorList>
    </citation>
    <scope>NUCLEOTIDE SEQUENCE [LARGE SCALE GENOMIC DNA]</scope>
    <source>
        <strain evidence="2 3">SZMC22713</strain>
    </source>
</reference>
<feature type="signal peptide" evidence="1">
    <location>
        <begin position="1"/>
        <end position="18"/>
    </location>
</feature>
<evidence type="ECO:0000313" key="3">
    <source>
        <dbReference type="Proteomes" id="UP000294933"/>
    </source>
</evidence>
<evidence type="ECO:0000256" key="1">
    <source>
        <dbReference type="SAM" id="SignalP"/>
    </source>
</evidence>
<name>A0A4Y7Q2S0_9AGAM</name>
<sequence length="154" mass="16143">MSAISFLVATTLFRYSLATPNGQKRQAPDPAVLSAPYPPLSSTSSFNWWPYPPGGIDITSTLSALDPFWTPMVTTATSTAPTSSSSSLVMSNDSGSLSISTTSTLTSSSSPSTTIITLTALPPLRPHHRQHASPNVSCKPSPAAGLPIILFPIR</sequence>
<dbReference type="AlphaFoldDB" id="A0A4Y7Q2S0"/>
<accession>A0A4Y7Q2S0</accession>